<evidence type="ECO:0000256" key="7">
    <source>
        <dbReference type="ARBA" id="ARBA00023172"/>
    </source>
</evidence>
<dbReference type="GO" id="GO:0005737">
    <property type="term" value="C:cytoplasm"/>
    <property type="evidence" value="ECO:0007669"/>
    <property type="project" value="UniProtKB-SubCell"/>
</dbReference>
<proteinExistence type="predicted"/>
<dbReference type="AlphaFoldDB" id="A0A2S9WZD8"/>
<keyword evidence="3" id="KW-0132">Cell division</keyword>
<evidence type="ECO:0000256" key="8">
    <source>
        <dbReference type="ARBA" id="ARBA00023306"/>
    </source>
</evidence>
<evidence type="ECO:0000256" key="5">
    <source>
        <dbReference type="ARBA" id="ARBA00022908"/>
    </source>
</evidence>
<evidence type="ECO:0000313" key="13">
    <source>
        <dbReference type="EMBL" id="PRP68832.1"/>
    </source>
</evidence>
<dbReference type="PROSITE" id="PS51898">
    <property type="entry name" value="TYR_RECOMBINASE"/>
    <property type="match status" value="1"/>
</dbReference>
<evidence type="ECO:0000256" key="6">
    <source>
        <dbReference type="ARBA" id="ARBA00023125"/>
    </source>
</evidence>
<evidence type="ECO:0000313" key="14">
    <source>
        <dbReference type="Proteomes" id="UP000239469"/>
    </source>
</evidence>
<evidence type="ECO:0008006" key="15">
    <source>
        <dbReference type="Google" id="ProtNLM"/>
    </source>
</evidence>
<dbReference type="InterPro" id="IPR044068">
    <property type="entry name" value="CB"/>
</dbReference>
<dbReference type="Pfam" id="PF00589">
    <property type="entry name" value="Phage_integrase"/>
    <property type="match status" value="1"/>
</dbReference>
<accession>A0A2S9WZD8</accession>
<dbReference type="Proteomes" id="UP000239469">
    <property type="component" value="Unassembled WGS sequence"/>
</dbReference>
<keyword evidence="8" id="KW-0131">Cell cycle</keyword>
<keyword evidence="6 9" id="KW-0238">DNA-binding</keyword>
<gene>
    <name evidence="13" type="ORF">BUE93_20515</name>
</gene>
<evidence type="ECO:0000256" key="9">
    <source>
        <dbReference type="PROSITE-ProRule" id="PRU01248"/>
    </source>
</evidence>
<evidence type="ECO:0000259" key="11">
    <source>
        <dbReference type="PROSITE" id="PS51898"/>
    </source>
</evidence>
<feature type="region of interest" description="Disordered" evidence="10">
    <location>
        <begin position="1"/>
        <end position="21"/>
    </location>
</feature>
<comment type="caution">
    <text evidence="13">The sequence shown here is derived from an EMBL/GenBank/DDBJ whole genome shotgun (WGS) entry which is preliminary data.</text>
</comment>
<evidence type="ECO:0000256" key="4">
    <source>
        <dbReference type="ARBA" id="ARBA00022829"/>
    </source>
</evidence>
<dbReference type="Gene3D" id="1.10.150.130">
    <property type="match status" value="1"/>
</dbReference>
<dbReference type="EMBL" id="MTBD01000037">
    <property type="protein sequence ID" value="PRP68832.1"/>
    <property type="molecule type" value="Genomic_DNA"/>
</dbReference>
<dbReference type="GO" id="GO:0051301">
    <property type="term" value="P:cell division"/>
    <property type="evidence" value="ECO:0007669"/>
    <property type="project" value="UniProtKB-KW"/>
</dbReference>
<organism evidence="13 14">
    <name type="scientific">Chromobacterium amazonense</name>
    <dbReference type="NCBI Taxonomy" id="1382803"/>
    <lineage>
        <taxon>Bacteria</taxon>
        <taxon>Pseudomonadati</taxon>
        <taxon>Pseudomonadota</taxon>
        <taxon>Betaproteobacteria</taxon>
        <taxon>Neisseriales</taxon>
        <taxon>Chromobacteriaceae</taxon>
        <taxon>Chromobacterium</taxon>
    </lineage>
</organism>
<keyword evidence="2" id="KW-0963">Cytoplasm</keyword>
<dbReference type="PANTHER" id="PTHR30349:SF77">
    <property type="entry name" value="TYROSINE RECOMBINASE XERC"/>
    <property type="match status" value="1"/>
</dbReference>
<evidence type="ECO:0000256" key="1">
    <source>
        <dbReference type="ARBA" id="ARBA00004496"/>
    </source>
</evidence>
<feature type="domain" description="Core-binding (CB)" evidence="12">
    <location>
        <begin position="25"/>
        <end position="130"/>
    </location>
</feature>
<dbReference type="SUPFAM" id="SSF56349">
    <property type="entry name" value="DNA breaking-rejoining enzymes"/>
    <property type="match status" value="1"/>
</dbReference>
<sequence length="384" mass="42824">MPAFLDSAEPHPAPRATGGALTPAAADLQAVADWLREVELSRSAHTWRSYRKEAQRLLLWLQQQQLTLATVTRQDLLDFQTLLQNPPAAWLGARRCPLGHAGWRPLSRPLAPASVKQALVILHQLFDWLLHQRRAGVSGNPLHRWPMPAAQPAAKHARVLSRAAQAWLRQTVEALPKDRLHGLHTYYRARWLLALLLIGGLRREELVQARMGDFKPYPDQDAWVLQVTGKGRKRREVTVTREWLAELRYYRAQALGREALPAPGETTPLLIALNGRAWRDPRPITPGHLYQLVKTLLKQAADAATAAGQPHLAAELARASTHWFRHSAITAKLEAGVPLEDVSEEAGHADPKTTLGYTHKSPAARARRWQDLHLMAGGGLKGIE</sequence>
<keyword evidence="4" id="KW-0159">Chromosome partition</keyword>
<evidence type="ECO:0000256" key="10">
    <source>
        <dbReference type="SAM" id="MobiDB-lite"/>
    </source>
</evidence>
<protein>
    <recommendedName>
        <fullName evidence="15">Integrase</fullName>
    </recommendedName>
</protein>
<dbReference type="InterPro" id="IPR010998">
    <property type="entry name" value="Integrase_recombinase_N"/>
</dbReference>
<feature type="domain" description="Tyr recombinase" evidence="11">
    <location>
        <begin position="155"/>
        <end position="370"/>
    </location>
</feature>
<dbReference type="InterPro" id="IPR011010">
    <property type="entry name" value="DNA_brk_join_enz"/>
</dbReference>
<dbReference type="InterPro" id="IPR002104">
    <property type="entry name" value="Integrase_catalytic"/>
</dbReference>
<reference evidence="13 14" key="1">
    <citation type="submission" date="2017-01" db="EMBL/GenBank/DDBJ databases">
        <title>New insights into the genetic diversity of Chromobacterium isolated from tropical freshwater lake.</title>
        <authorList>
            <person name="Santos A.B."/>
            <person name="Nascimento A.M."/>
            <person name="Da Silva P.C."/>
        </authorList>
    </citation>
    <scope>NUCLEOTIDE SEQUENCE [LARGE SCALE GENOMIC DNA]</scope>
    <source>
        <strain evidence="13 14">56AF</strain>
    </source>
</reference>
<dbReference type="GO" id="GO:0003677">
    <property type="term" value="F:DNA binding"/>
    <property type="evidence" value="ECO:0007669"/>
    <property type="project" value="UniProtKB-UniRule"/>
</dbReference>
<dbReference type="InterPro" id="IPR050090">
    <property type="entry name" value="Tyrosine_recombinase_XerCD"/>
</dbReference>
<dbReference type="RefSeq" id="WP_106078075.1">
    <property type="nucleotide sequence ID" value="NZ_MTBD01000037.1"/>
</dbReference>
<dbReference type="Gene3D" id="1.10.443.10">
    <property type="entry name" value="Intergrase catalytic core"/>
    <property type="match status" value="1"/>
</dbReference>
<keyword evidence="7" id="KW-0233">DNA recombination</keyword>
<comment type="subcellular location">
    <subcellularLocation>
        <location evidence="1">Cytoplasm</location>
    </subcellularLocation>
</comment>
<dbReference type="CDD" id="cd00397">
    <property type="entry name" value="DNA_BRE_C"/>
    <property type="match status" value="1"/>
</dbReference>
<evidence type="ECO:0000259" key="12">
    <source>
        <dbReference type="PROSITE" id="PS51900"/>
    </source>
</evidence>
<keyword evidence="5" id="KW-0229">DNA integration</keyword>
<name>A0A2S9WZD8_9NEIS</name>
<dbReference type="GO" id="GO:0015074">
    <property type="term" value="P:DNA integration"/>
    <property type="evidence" value="ECO:0007669"/>
    <property type="project" value="UniProtKB-KW"/>
</dbReference>
<evidence type="ECO:0000256" key="2">
    <source>
        <dbReference type="ARBA" id="ARBA00022490"/>
    </source>
</evidence>
<dbReference type="GO" id="GO:0007059">
    <property type="term" value="P:chromosome segregation"/>
    <property type="evidence" value="ECO:0007669"/>
    <property type="project" value="UniProtKB-KW"/>
</dbReference>
<evidence type="ECO:0000256" key="3">
    <source>
        <dbReference type="ARBA" id="ARBA00022618"/>
    </source>
</evidence>
<dbReference type="OrthoDB" id="8610787at2"/>
<dbReference type="InterPro" id="IPR013762">
    <property type="entry name" value="Integrase-like_cat_sf"/>
</dbReference>
<dbReference type="PROSITE" id="PS51900">
    <property type="entry name" value="CB"/>
    <property type="match status" value="1"/>
</dbReference>
<dbReference type="PANTHER" id="PTHR30349">
    <property type="entry name" value="PHAGE INTEGRASE-RELATED"/>
    <property type="match status" value="1"/>
</dbReference>
<dbReference type="GO" id="GO:0006310">
    <property type="term" value="P:DNA recombination"/>
    <property type="evidence" value="ECO:0007669"/>
    <property type="project" value="UniProtKB-KW"/>
</dbReference>